<accession>A0A250XKQ7</accession>
<comment type="subcellular location">
    <subcellularLocation>
        <location evidence="1">Nucleus</location>
        <location evidence="1">Nucleolus</location>
    </subcellularLocation>
</comment>
<protein>
    <recommendedName>
        <fullName evidence="5">RRM domain-containing protein</fullName>
    </recommendedName>
</protein>
<proteinExistence type="predicted"/>
<name>A0A250XKQ7_9CHLO</name>
<evidence type="ECO:0000256" key="1">
    <source>
        <dbReference type="ARBA" id="ARBA00004604"/>
    </source>
</evidence>
<evidence type="ECO:0000313" key="7">
    <source>
        <dbReference type="Proteomes" id="UP000232323"/>
    </source>
</evidence>
<dbReference type="AlphaFoldDB" id="A0A250XKQ7"/>
<dbReference type="PROSITE" id="PS50102">
    <property type="entry name" value="RRM"/>
    <property type="match status" value="1"/>
</dbReference>
<evidence type="ECO:0000259" key="5">
    <source>
        <dbReference type="PROSITE" id="PS50102"/>
    </source>
</evidence>
<dbReference type="STRING" id="1157962.A0A250XKQ7"/>
<gene>
    <name evidence="6" type="ORF">CEUSTIGMA_g11071.t1</name>
</gene>
<keyword evidence="2 4" id="KW-0694">RNA-binding</keyword>
<dbReference type="EMBL" id="BEGY01000103">
    <property type="protein sequence ID" value="GAX83647.1"/>
    <property type="molecule type" value="Genomic_DNA"/>
</dbReference>
<dbReference type="PANTHER" id="PTHR46754">
    <property type="entry name" value="MKI67 FHA DOMAIN-INTERACTING NUCLEOLAR PHOSPHOPROTEIN"/>
    <property type="match status" value="1"/>
</dbReference>
<feature type="domain" description="RRM" evidence="5">
    <location>
        <begin position="37"/>
        <end position="115"/>
    </location>
</feature>
<dbReference type="SMART" id="SM00360">
    <property type="entry name" value="RRM"/>
    <property type="match status" value="1"/>
</dbReference>
<keyword evidence="3" id="KW-0539">Nucleus</keyword>
<dbReference type="InterPro" id="IPR000504">
    <property type="entry name" value="RRM_dom"/>
</dbReference>
<evidence type="ECO:0000313" key="6">
    <source>
        <dbReference type="EMBL" id="GAX83647.1"/>
    </source>
</evidence>
<dbReference type="InterPro" id="IPR012677">
    <property type="entry name" value="Nucleotide-bd_a/b_plait_sf"/>
</dbReference>
<dbReference type="Gene3D" id="3.30.70.330">
    <property type="match status" value="1"/>
</dbReference>
<evidence type="ECO:0000256" key="2">
    <source>
        <dbReference type="ARBA" id="ARBA00022884"/>
    </source>
</evidence>
<evidence type="ECO:0000256" key="4">
    <source>
        <dbReference type="PROSITE-ProRule" id="PRU00176"/>
    </source>
</evidence>
<sequence>MASGNARKSNVGASIISLKSSDTVQHQNEPSSSEQSRVVYIGHLPHGFYEKQLLGFFSQFGKLTRVRLSRSKKSGRAKHYAFLEFQYPEVAQVAAEAMNGYFLFSQKLDVKLMPVDKIHPELFKGANRRFKNVPWSKLERRRHDKELTPAELARRVSRAIKKDKERQKKILEAGIEYEYPSLGSLKPVKSKKMVFSDDE</sequence>
<dbReference type="CDD" id="cd12307">
    <property type="entry name" value="RRM_NIFK_like"/>
    <property type="match status" value="1"/>
</dbReference>
<dbReference type="GO" id="GO:0003723">
    <property type="term" value="F:RNA binding"/>
    <property type="evidence" value="ECO:0007669"/>
    <property type="project" value="UniProtKB-UniRule"/>
</dbReference>
<dbReference type="GO" id="GO:0005730">
    <property type="term" value="C:nucleolus"/>
    <property type="evidence" value="ECO:0007669"/>
    <property type="project" value="UniProtKB-SubCell"/>
</dbReference>
<dbReference type="OrthoDB" id="21467at2759"/>
<evidence type="ECO:0000256" key="3">
    <source>
        <dbReference type="ARBA" id="ARBA00023242"/>
    </source>
</evidence>
<dbReference type="InterPro" id="IPR035979">
    <property type="entry name" value="RBD_domain_sf"/>
</dbReference>
<reference evidence="6 7" key="1">
    <citation type="submission" date="2017-08" db="EMBL/GenBank/DDBJ databases">
        <title>Acidophilic green algal genome provides insights into adaptation to an acidic environment.</title>
        <authorList>
            <person name="Hirooka S."/>
            <person name="Hirose Y."/>
            <person name="Kanesaki Y."/>
            <person name="Higuchi S."/>
            <person name="Fujiwara T."/>
            <person name="Onuma R."/>
            <person name="Era A."/>
            <person name="Ohbayashi R."/>
            <person name="Uzuka A."/>
            <person name="Nozaki H."/>
            <person name="Yoshikawa H."/>
            <person name="Miyagishima S.Y."/>
        </authorList>
    </citation>
    <scope>NUCLEOTIDE SEQUENCE [LARGE SCALE GENOMIC DNA]</scope>
    <source>
        <strain evidence="6 7">NIES-2499</strain>
    </source>
</reference>
<keyword evidence="7" id="KW-1185">Reference proteome</keyword>
<dbReference type="Pfam" id="PF00076">
    <property type="entry name" value="RRM_1"/>
    <property type="match status" value="1"/>
</dbReference>
<comment type="caution">
    <text evidence="6">The sequence shown here is derived from an EMBL/GenBank/DDBJ whole genome shotgun (WGS) entry which is preliminary data.</text>
</comment>
<organism evidence="6 7">
    <name type="scientific">Chlamydomonas eustigma</name>
    <dbReference type="NCBI Taxonomy" id="1157962"/>
    <lineage>
        <taxon>Eukaryota</taxon>
        <taxon>Viridiplantae</taxon>
        <taxon>Chlorophyta</taxon>
        <taxon>core chlorophytes</taxon>
        <taxon>Chlorophyceae</taxon>
        <taxon>CS clade</taxon>
        <taxon>Chlamydomonadales</taxon>
        <taxon>Chlamydomonadaceae</taxon>
        <taxon>Chlamydomonas</taxon>
    </lineage>
</organism>
<dbReference type="SUPFAM" id="SSF54928">
    <property type="entry name" value="RNA-binding domain, RBD"/>
    <property type="match status" value="1"/>
</dbReference>
<dbReference type="Proteomes" id="UP000232323">
    <property type="component" value="Unassembled WGS sequence"/>
</dbReference>